<dbReference type="Pfam" id="PF01902">
    <property type="entry name" value="Diphthami_syn_2"/>
    <property type="match status" value="1"/>
</dbReference>
<gene>
    <name evidence="2" type="ORF">DAI18_01055</name>
</gene>
<dbReference type="PANTHER" id="PTHR12196">
    <property type="entry name" value="DOMAIN OF UNKNOWN FUNCTION 71 DUF71 -CONTAINING PROTEIN"/>
    <property type="match status" value="1"/>
</dbReference>
<name>A0A2U3TH98_9NEIS</name>
<reference evidence="2 3" key="1">
    <citation type="submission" date="2018-04" db="EMBL/GenBank/DDBJ databases">
        <title>Denitrifier Microvirgula.</title>
        <authorList>
            <person name="Anderson E."/>
            <person name="Jang J."/>
            <person name="Ishii S."/>
        </authorList>
    </citation>
    <scope>NUCLEOTIDE SEQUENCE [LARGE SCALE GENOMIC DNA]</scope>
    <source>
        <strain evidence="2 3">BE2.4</strain>
    </source>
</reference>
<dbReference type="AlphaFoldDB" id="A0A2U3TH98"/>
<protein>
    <submittedName>
        <fullName evidence="2">Adenosine nucleotide hydrolase</fullName>
    </submittedName>
</protein>
<dbReference type="InterPro" id="IPR002761">
    <property type="entry name" value="Diphthami_syn_dom"/>
</dbReference>
<sequence length="215" mass="23266">MIVAASWSGGKDSALALWRAIAAGARPLALLNMSDESGQRSRSHGLRPEVLAAQADSLGIELLTGQASWADYEQVFVGALHGLRARGVEQVVFGDIDLDAHRFWEEKVCVRAGLQAWLPLWQASRRSLVDEMIGAGFVARLSTVREDALPASFLGRTLDADCVTELEALGVDPCGEGGEFHTVVVDGPLFRQPLTLQTGDIHRHGGCAFIDFYPR</sequence>
<proteinExistence type="predicted"/>
<dbReference type="EMBL" id="CP028519">
    <property type="protein sequence ID" value="AVY92782.1"/>
    <property type="molecule type" value="Genomic_DNA"/>
</dbReference>
<dbReference type="InterPro" id="IPR030662">
    <property type="entry name" value="DPH6/MJ0570"/>
</dbReference>
<evidence type="ECO:0000313" key="2">
    <source>
        <dbReference type="EMBL" id="AVY92782.1"/>
    </source>
</evidence>
<dbReference type="RefSeq" id="WP_028499873.1">
    <property type="nucleotide sequence ID" value="NZ_CALFSO010000098.1"/>
</dbReference>
<dbReference type="InterPro" id="IPR014729">
    <property type="entry name" value="Rossmann-like_a/b/a_fold"/>
</dbReference>
<dbReference type="PANTHER" id="PTHR12196:SF2">
    <property type="entry name" value="DIPHTHINE--AMMONIA LIGASE"/>
    <property type="match status" value="1"/>
</dbReference>
<keyword evidence="3" id="KW-1185">Reference proteome</keyword>
<keyword evidence="2" id="KW-0378">Hydrolase</keyword>
<dbReference type="GO" id="GO:0017178">
    <property type="term" value="F:diphthine-ammonia ligase activity"/>
    <property type="evidence" value="ECO:0007669"/>
    <property type="project" value="TreeGrafter"/>
</dbReference>
<dbReference type="GO" id="GO:0017183">
    <property type="term" value="P:protein histidyl modification to diphthamide"/>
    <property type="evidence" value="ECO:0007669"/>
    <property type="project" value="TreeGrafter"/>
</dbReference>
<accession>A0A2U3TH98</accession>
<dbReference type="Gene3D" id="3.90.1490.10">
    <property type="entry name" value="putative n-type atp pyrophosphatase, domain 2"/>
    <property type="match status" value="1"/>
</dbReference>
<feature type="domain" description="Diphthamide synthase" evidence="1">
    <location>
        <begin position="1"/>
        <end position="206"/>
    </location>
</feature>
<dbReference type="Gene3D" id="3.40.50.620">
    <property type="entry name" value="HUPs"/>
    <property type="match status" value="1"/>
</dbReference>
<organism evidence="2 3">
    <name type="scientific">Microvirgula aerodenitrificans</name>
    <dbReference type="NCBI Taxonomy" id="57480"/>
    <lineage>
        <taxon>Bacteria</taxon>
        <taxon>Pseudomonadati</taxon>
        <taxon>Pseudomonadota</taxon>
        <taxon>Betaproteobacteria</taxon>
        <taxon>Neisseriales</taxon>
        <taxon>Aquaspirillaceae</taxon>
        <taxon>Microvirgula</taxon>
    </lineage>
</organism>
<dbReference type="GO" id="GO:0016787">
    <property type="term" value="F:hydrolase activity"/>
    <property type="evidence" value="ECO:0007669"/>
    <property type="project" value="UniProtKB-KW"/>
</dbReference>
<evidence type="ECO:0000259" key="1">
    <source>
        <dbReference type="Pfam" id="PF01902"/>
    </source>
</evidence>
<dbReference type="STRING" id="1122240.GCA_000620105_02934"/>
<dbReference type="PIRSF" id="PIRSF039123">
    <property type="entry name" value="Diphthamide_synthase"/>
    <property type="match status" value="1"/>
</dbReference>
<dbReference type="CDD" id="cd01994">
    <property type="entry name" value="AANH_PF0828-like"/>
    <property type="match status" value="1"/>
</dbReference>
<dbReference type="KEGG" id="maer:DAI18_01055"/>
<dbReference type="Proteomes" id="UP000244173">
    <property type="component" value="Chromosome"/>
</dbReference>
<evidence type="ECO:0000313" key="3">
    <source>
        <dbReference type="Proteomes" id="UP000244173"/>
    </source>
</evidence>
<dbReference type="NCBIfam" id="TIGR00290">
    <property type="entry name" value="MJ0570_dom"/>
    <property type="match status" value="1"/>
</dbReference>
<dbReference type="OrthoDB" id="3572539at2"/>
<dbReference type="SUPFAM" id="SSF52402">
    <property type="entry name" value="Adenine nucleotide alpha hydrolases-like"/>
    <property type="match status" value="1"/>
</dbReference>